<gene>
    <name evidence="1" type="ORF">IBLFYP30_01630</name>
</gene>
<accession>A0A6N3BRE7</accession>
<evidence type="ECO:0008006" key="2">
    <source>
        <dbReference type="Google" id="ProtNLM"/>
    </source>
</evidence>
<dbReference type="EMBL" id="CACRUE010000026">
    <property type="protein sequence ID" value="VYU05774.1"/>
    <property type="molecule type" value="Genomic_DNA"/>
</dbReference>
<sequence length="415" mass="48302">MAIIKPFRAVRPAKNYVDMVAELPYDVMNREEAKKMGEENKYSFIHIDRAEVDLDDNVDEHDEAVYLKAKENLDKFKDEKILIKEKQECIYIYREIMDGRAQTGLVACVSVDDNINGVIKIHEYTKPDKELDRTNHIKYCNANTGTILLTYKNREKVDEIIEYYVKNELPIYDFISDDGVFHTVWRIERKEDLKELVDEFDKIPYLYIADGHHRSASAVNVAKEKRDANPNYTGDEEFNYYIAMIAPENDLEVMDYNRVVKDLNGNTKEEFLDKIAEKFDVEKVKGNTPYKPQKKGDVGMFLDGDWYRIEFGKRYTKVRDEVKSLDISILQDNILDNILGIKDPRRDKRIDFVGGIRGIGELEKRVNNDMKVAFAMYPTGIEELIAVADANKIMPAKSTWFEPKVRCGLFLHELD</sequence>
<dbReference type="RefSeq" id="WP_024037447.1">
    <property type="nucleotide sequence ID" value="NZ_CACRUE010000026.1"/>
</dbReference>
<name>A0A6N3BRE7_9FIRM</name>
<dbReference type="AlphaFoldDB" id="A0A6N3BRE7"/>
<organism evidence="1">
    <name type="scientific">Intestinibacter bartlettii</name>
    <dbReference type="NCBI Taxonomy" id="261299"/>
    <lineage>
        <taxon>Bacteria</taxon>
        <taxon>Bacillati</taxon>
        <taxon>Bacillota</taxon>
        <taxon>Clostridia</taxon>
        <taxon>Peptostreptococcales</taxon>
        <taxon>Peptostreptococcaceae</taxon>
        <taxon>Intestinibacter</taxon>
    </lineage>
</organism>
<protein>
    <recommendedName>
        <fullName evidence="2">DUF1015 domain-containing protein</fullName>
    </recommendedName>
</protein>
<dbReference type="PIRSF" id="PIRSF033563">
    <property type="entry name" value="UCP033563"/>
    <property type="match status" value="1"/>
</dbReference>
<dbReference type="PANTHER" id="PTHR36454">
    <property type="entry name" value="LMO2823 PROTEIN"/>
    <property type="match status" value="1"/>
</dbReference>
<evidence type="ECO:0000313" key="1">
    <source>
        <dbReference type="EMBL" id="VYU05774.1"/>
    </source>
</evidence>
<proteinExistence type="predicted"/>
<dbReference type="InterPro" id="IPR008323">
    <property type="entry name" value="UCP033563"/>
</dbReference>
<reference evidence="1" key="1">
    <citation type="submission" date="2019-11" db="EMBL/GenBank/DDBJ databases">
        <authorList>
            <person name="Feng L."/>
        </authorList>
    </citation>
    <scope>NUCLEOTIDE SEQUENCE</scope>
    <source>
        <strain evidence="1">IbartlettiiLFYP30</strain>
    </source>
</reference>
<dbReference type="Pfam" id="PF06245">
    <property type="entry name" value="DUF1015"/>
    <property type="match status" value="1"/>
</dbReference>
<dbReference type="PANTHER" id="PTHR36454:SF1">
    <property type="entry name" value="DUF1015 DOMAIN-CONTAINING PROTEIN"/>
    <property type="match status" value="1"/>
</dbReference>